<keyword evidence="5 7" id="KW-1133">Transmembrane helix</keyword>
<dbReference type="EMBL" id="CAADRN010000074">
    <property type="protein sequence ID" value="VFU12285.1"/>
    <property type="molecule type" value="Genomic_DNA"/>
</dbReference>
<proteinExistence type="inferred from homology"/>
<dbReference type="SUPFAM" id="SSF161098">
    <property type="entry name" value="MetI-like"/>
    <property type="match status" value="1"/>
</dbReference>
<keyword evidence="4" id="KW-0813">Transport</keyword>
<dbReference type="Pfam" id="PF00528">
    <property type="entry name" value="BPD_transp_1"/>
    <property type="match status" value="1"/>
</dbReference>
<dbReference type="PROSITE" id="PS50928">
    <property type="entry name" value="ABC_TM1"/>
    <property type="match status" value="1"/>
</dbReference>
<evidence type="ECO:0000256" key="6">
    <source>
        <dbReference type="ARBA" id="ARBA00023136"/>
    </source>
</evidence>
<evidence type="ECO:0000256" key="7">
    <source>
        <dbReference type="SAM" id="Phobius"/>
    </source>
</evidence>
<keyword evidence="6 7" id="KW-0472">Membrane</keyword>
<evidence type="ECO:0000256" key="5">
    <source>
        <dbReference type="ARBA" id="ARBA00022989"/>
    </source>
</evidence>
<gene>
    <name evidence="9" type="ORF">SCFA_1650002</name>
</gene>
<feature type="domain" description="ABC transmembrane type-1" evidence="8">
    <location>
        <begin position="1"/>
        <end position="97"/>
    </location>
</feature>
<evidence type="ECO:0000256" key="2">
    <source>
        <dbReference type="ARBA" id="ARBA00010072"/>
    </source>
</evidence>
<comment type="similarity">
    <text evidence="2">Belongs to the binding-protein-dependent transport system permease family. HisMQ subfamily.</text>
</comment>
<dbReference type="GO" id="GO:0055085">
    <property type="term" value="P:transmembrane transport"/>
    <property type="evidence" value="ECO:0007669"/>
    <property type="project" value="InterPro"/>
</dbReference>
<evidence type="ECO:0000256" key="1">
    <source>
        <dbReference type="ARBA" id="ARBA00004141"/>
    </source>
</evidence>
<dbReference type="InterPro" id="IPR043429">
    <property type="entry name" value="ArtM/GltK/GlnP/TcyL/YhdX-like"/>
</dbReference>
<feature type="transmembrane region" description="Helical" evidence="7">
    <location>
        <begin position="75"/>
        <end position="100"/>
    </location>
</feature>
<dbReference type="Gene3D" id="1.10.3720.10">
    <property type="entry name" value="MetI-like"/>
    <property type="match status" value="1"/>
</dbReference>
<dbReference type="InterPro" id="IPR000515">
    <property type="entry name" value="MetI-like"/>
</dbReference>
<evidence type="ECO:0000256" key="3">
    <source>
        <dbReference type="ARBA" id="ARBA00022692"/>
    </source>
</evidence>
<name>A0A485LVH2_9ZZZZ</name>
<dbReference type="AlphaFoldDB" id="A0A485LVH2"/>
<dbReference type="CDD" id="cd06261">
    <property type="entry name" value="TM_PBP2"/>
    <property type="match status" value="1"/>
</dbReference>
<reference evidence="9" key="1">
    <citation type="submission" date="2019-03" db="EMBL/GenBank/DDBJ databases">
        <authorList>
            <person name="Hao L."/>
        </authorList>
    </citation>
    <scope>NUCLEOTIDE SEQUENCE</scope>
</reference>
<evidence type="ECO:0000256" key="4">
    <source>
        <dbReference type="ARBA" id="ARBA00022970"/>
    </source>
</evidence>
<evidence type="ECO:0000259" key="8">
    <source>
        <dbReference type="PROSITE" id="PS50928"/>
    </source>
</evidence>
<accession>A0A485LVH2</accession>
<sequence>MAEEYKGQIEAGIATGFTKAKTFLYIVLPQAVRQILPVYKGEFISLVKMTSVVGYIAVQDLTKASDIIRSRTFDAFFPLFMVAVLYFLISWLLSLSLSYVEWVTDPKARRKQA</sequence>
<evidence type="ECO:0000313" key="9">
    <source>
        <dbReference type="EMBL" id="VFU12285.1"/>
    </source>
</evidence>
<comment type="subcellular location">
    <subcellularLocation>
        <location evidence="1">Membrane</location>
        <topology evidence="1">Multi-pass membrane protein</topology>
    </subcellularLocation>
</comment>
<dbReference type="GO" id="GO:0005886">
    <property type="term" value="C:plasma membrane"/>
    <property type="evidence" value="ECO:0007669"/>
    <property type="project" value="TreeGrafter"/>
</dbReference>
<dbReference type="GO" id="GO:0006865">
    <property type="term" value="P:amino acid transport"/>
    <property type="evidence" value="ECO:0007669"/>
    <property type="project" value="UniProtKB-KW"/>
</dbReference>
<dbReference type="PANTHER" id="PTHR30614:SF20">
    <property type="entry name" value="GLUTAMINE TRANSPORT SYSTEM PERMEASE PROTEIN GLNP"/>
    <property type="match status" value="1"/>
</dbReference>
<protein>
    <recommendedName>
        <fullName evidence="8">ABC transmembrane type-1 domain-containing protein</fullName>
    </recommendedName>
</protein>
<dbReference type="InterPro" id="IPR035906">
    <property type="entry name" value="MetI-like_sf"/>
</dbReference>
<dbReference type="PANTHER" id="PTHR30614">
    <property type="entry name" value="MEMBRANE COMPONENT OF AMINO ACID ABC TRANSPORTER"/>
    <property type="match status" value="1"/>
</dbReference>
<organism evidence="9">
    <name type="scientific">anaerobic digester metagenome</name>
    <dbReference type="NCBI Taxonomy" id="1263854"/>
    <lineage>
        <taxon>unclassified sequences</taxon>
        <taxon>metagenomes</taxon>
        <taxon>ecological metagenomes</taxon>
    </lineage>
</organism>
<keyword evidence="4" id="KW-0029">Amino-acid transport</keyword>
<keyword evidence="3 7" id="KW-0812">Transmembrane</keyword>